<dbReference type="Pfam" id="PF05016">
    <property type="entry name" value="ParE_toxin"/>
    <property type="match status" value="1"/>
</dbReference>
<organism evidence="2 3">
    <name type="scientific">Prosthecobacter fusiformis</name>
    <dbReference type="NCBI Taxonomy" id="48464"/>
    <lineage>
        <taxon>Bacteria</taxon>
        <taxon>Pseudomonadati</taxon>
        <taxon>Verrucomicrobiota</taxon>
        <taxon>Verrucomicrobiia</taxon>
        <taxon>Verrucomicrobiales</taxon>
        <taxon>Verrucomicrobiaceae</taxon>
        <taxon>Prosthecobacter</taxon>
    </lineage>
</organism>
<dbReference type="OrthoDB" id="9850151at2"/>
<protein>
    <submittedName>
        <fullName evidence="2">ParE-like toxin of type II ParDE toxin-antitoxin system</fullName>
    </submittedName>
</protein>
<keyword evidence="3" id="KW-1185">Reference proteome</keyword>
<keyword evidence="1" id="KW-1277">Toxin-antitoxin system</keyword>
<evidence type="ECO:0000256" key="1">
    <source>
        <dbReference type="ARBA" id="ARBA00022649"/>
    </source>
</evidence>
<dbReference type="EMBL" id="SOCA01000001">
    <property type="protein sequence ID" value="TDU81001.1"/>
    <property type="molecule type" value="Genomic_DNA"/>
</dbReference>
<dbReference type="AlphaFoldDB" id="A0A4R7SPS1"/>
<sequence>MAFRYKLIHHPEASADYQDALAYFGELDEDLANLFKDDFKAVLLGLTTGRASGTLYAEGYQLRWVKLKRFSHKVFFEPDGDHVRFVLAVVSGKRHPARIRRILGARSNE</sequence>
<accession>A0A4R7SPS1</accession>
<proteinExistence type="predicted"/>
<dbReference type="Gene3D" id="3.30.2310.20">
    <property type="entry name" value="RelE-like"/>
    <property type="match status" value="1"/>
</dbReference>
<evidence type="ECO:0000313" key="3">
    <source>
        <dbReference type="Proteomes" id="UP000295662"/>
    </source>
</evidence>
<evidence type="ECO:0000313" key="2">
    <source>
        <dbReference type="EMBL" id="TDU81001.1"/>
    </source>
</evidence>
<name>A0A4R7SPS1_9BACT</name>
<reference evidence="2 3" key="1">
    <citation type="submission" date="2019-03" db="EMBL/GenBank/DDBJ databases">
        <title>Genomic Encyclopedia of Archaeal and Bacterial Type Strains, Phase II (KMG-II): from individual species to whole genera.</title>
        <authorList>
            <person name="Goeker M."/>
        </authorList>
    </citation>
    <scope>NUCLEOTIDE SEQUENCE [LARGE SCALE GENOMIC DNA]</scope>
    <source>
        <strain evidence="2 3">ATCC 25309</strain>
    </source>
</reference>
<dbReference type="InterPro" id="IPR035093">
    <property type="entry name" value="RelE/ParE_toxin_dom_sf"/>
</dbReference>
<dbReference type="InterPro" id="IPR007712">
    <property type="entry name" value="RelE/ParE_toxin"/>
</dbReference>
<dbReference type="RefSeq" id="WP_133792988.1">
    <property type="nucleotide sequence ID" value="NZ_SOCA01000001.1"/>
</dbReference>
<gene>
    <name evidence="2" type="ORF">EI77_00303</name>
</gene>
<dbReference type="Proteomes" id="UP000295662">
    <property type="component" value="Unassembled WGS sequence"/>
</dbReference>
<comment type="caution">
    <text evidence="2">The sequence shown here is derived from an EMBL/GenBank/DDBJ whole genome shotgun (WGS) entry which is preliminary data.</text>
</comment>